<organism evidence="1">
    <name type="scientific">Rhizochromulina marina</name>
    <dbReference type="NCBI Taxonomy" id="1034831"/>
    <lineage>
        <taxon>Eukaryota</taxon>
        <taxon>Sar</taxon>
        <taxon>Stramenopiles</taxon>
        <taxon>Ochrophyta</taxon>
        <taxon>Dictyochophyceae</taxon>
        <taxon>Rhizochromulinales</taxon>
        <taxon>Rhizochromulina</taxon>
    </lineage>
</organism>
<dbReference type="EMBL" id="HBHJ01010545">
    <property type="protein sequence ID" value="CAD9677638.1"/>
    <property type="molecule type" value="Transcribed_RNA"/>
</dbReference>
<dbReference type="InterPro" id="IPR032710">
    <property type="entry name" value="NTF2-like_dom_sf"/>
</dbReference>
<dbReference type="AlphaFoldDB" id="A0A7S2RQ87"/>
<sequence length="466" mass="50690">MSLEKHLYRALMACARRADANAVLREEIARRPVDILQVAAAGYRPAPVMVKFAETAAVPQSMRGLSKPLRRRFMVVDEDFSAAASAEGDEVLAQHPEFTRDSCKADVYWDAKIHVLHGDGAVSLQFMDGDACTWSAAEAKTFIRRKHFVAENEVARGTPLLAVGGHYHHALRPALGPFYKWFKAKAAGAHQPTATSSPAWTLTSFCREAFRNDQFLQEVAISTGDSQDRFDKAFEALAALGLSADLAKVQASARSGAPPLWTSSQSAAALPLNPDSVRDPEPLVLAANGAFFAALQSKSFALMEQVACCSRMAGERGQRSFGAKERDLWFDDRWCCPVLVQVWSREGDICCIYGSNPAARGWDAVASFWEAALAAAREDDEAPSAGMGGGEGEGAGDSTLCIDLDDVRVCMEGDHVARLHVLVCLRKGQRSSHTSVTNMFRRESLSAPFKLVHHHSSASMPSIDFE</sequence>
<dbReference type="Gene3D" id="3.10.450.50">
    <property type="match status" value="1"/>
</dbReference>
<reference evidence="1" key="1">
    <citation type="submission" date="2021-01" db="EMBL/GenBank/DDBJ databases">
        <authorList>
            <person name="Corre E."/>
            <person name="Pelletier E."/>
            <person name="Niang G."/>
            <person name="Scheremetjew M."/>
            <person name="Finn R."/>
            <person name="Kale V."/>
            <person name="Holt S."/>
            <person name="Cochrane G."/>
            <person name="Meng A."/>
            <person name="Brown T."/>
            <person name="Cohen L."/>
        </authorList>
    </citation>
    <scope>NUCLEOTIDE SEQUENCE</scope>
    <source>
        <strain evidence="1">CCMP1243</strain>
    </source>
</reference>
<proteinExistence type="predicted"/>
<evidence type="ECO:0000313" key="1">
    <source>
        <dbReference type="EMBL" id="CAD9677638.1"/>
    </source>
</evidence>
<accession>A0A7S2RQ87</accession>
<protein>
    <submittedName>
        <fullName evidence="1">Uncharacterized protein</fullName>
    </submittedName>
</protein>
<dbReference type="SUPFAM" id="SSF54427">
    <property type="entry name" value="NTF2-like"/>
    <property type="match status" value="1"/>
</dbReference>
<name>A0A7S2RQ87_9STRA</name>
<gene>
    <name evidence="1" type="ORF">RMAR1173_LOCUS6874</name>
</gene>